<feature type="transmembrane region" description="Helical" evidence="5">
    <location>
        <begin position="12"/>
        <end position="32"/>
    </location>
</feature>
<evidence type="ECO:0000256" key="5">
    <source>
        <dbReference type="SAM" id="Phobius"/>
    </source>
</evidence>
<comment type="caution">
    <text evidence="8">The sequence shown here is derived from an EMBL/GenBank/DDBJ whole genome shotgun (WGS) entry which is preliminary data.</text>
</comment>
<accession>A0A2M9W6L0</accession>
<dbReference type="InterPro" id="IPR058634">
    <property type="entry name" value="AaeA-lik-b-barrel"/>
</dbReference>
<keyword evidence="3 5" id="KW-1133">Transmembrane helix</keyword>
<sequence>MSDLSFSWKTSLKALFTLAMVAIAIMLATLLWRAYVLAPWTRDGRVSAQVIRIAPEVSGTVSAVAVTDNQWVAKGAVLFRVDPARFDLAVADAQAQLNEANATLQQKREEEKHRQQMGSLMAAEDMQRAREASLVAQAQQQQAATALALARLNLQRATLRAPVDGYVTHLRLQPGDYVEAGTPDIALVDANSFWVTGYFEETKLSAMRIGDRVNIRLMGQQALLHGHIASFGRGISDINQSSDNQGLPSVEATFSWIRLAQRIPVRIEFDALPSDQLLTAGMSCSIAVADSTTPQGRLTSLLTRWL</sequence>
<evidence type="ECO:0000259" key="6">
    <source>
        <dbReference type="Pfam" id="PF25917"/>
    </source>
</evidence>
<dbReference type="Gene3D" id="2.40.30.170">
    <property type="match status" value="1"/>
</dbReference>
<dbReference type="RefSeq" id="WP_100704104.1">
    <property type="nucleotide sequence ID" value="NZ_MLFP01000013.1"/>
</dbReference>
<proteinExistence type="inferred from homology"/>
<dbReference type="Pfam" id="PF25963">
    <property type="entry name" value="Beta-barrel_AAEA"/>
    <property type="match status" value="1"/>
</dbReference>
<keyword evidence="9" id="KW-1185">Reference proteome</keyword>
<keyword evidence="4 5" id="KW-0472">Membrane</keyword>
<dbReference type="Proteomes" id="UP000232062">
    <property type="component" value="Unassembled WGS sequence"/>
</dbReference>
<dbReference type="PANTHER" id="PTHR30367">
    <property type="entry name" value="P-HYDROXYBENZOIC ACID EFFLUX PUMP SUBUNIT AAEA-RELATED"/>
    <property type="match status" value="1"/>
</dbReference>
<dbReference type="GO" id="GO:0022857">
    <property type="term" value="F:transmembrane transporter activity"/>
    <property type="evidence" value="ECO:0007669"/>
    <property type="project" value="InterPro"/>
</dbReference>
<feature type="domain" description="p-hydroxybenzoic acid efflux pump subunit AaeA-like beta-barrel" evidence="7">
    <location>
        <begin position="192"/>
        <end position="288"/>
    </location>
</feature>
<reference evidence="8 9" key="1">
    <citation type="submission" date="2017-11" db="EMBL/GenBank/DDBJ databases">
        <title>The genome sequence of Pantoea rodasii DSM 26611.</title>
        <authorList>
            <person name="Gao J."/>
            <person name="Mao X."/>
            <person name="Sun J."/>
        </authorList>
    </citation>
    <scope>NUCLEOTIDE SEQUENCE [LARGE SCALE GENOMIC DNA]</scope>
    <source>
        <strain evidence="8 9">DSM 26611</strain>
    </source>
</reference>
<dbReference type="InterPro" id="IPR006143">
    <property type="entry name" value="RND_pump_MFP"/>
</dbReference>
<dbReference type="SUPFAM" id="SSF111369">
    <property type="entry name" value="HlyD-like secretion proteins"/>
    <property type="match status" value="1"/>
</dbReference>
<comment type="similarity">
    <text evidence="1">Belongs to the membrane fusion protein (MFP) (TC 8.A.1) family.</text>
</comment>
<dbReference type="InterPro" id="IPR058625">
    <property type="entry name" value="MdtA-like_BSH"/>
</dbReference>
<dbReference type="NCBIfam" id="TIGR01730">
    <property type="entry name" value="RND_mfp"/>
    <property type="match status" value="1"/>
</dbReference>
<evidence type="ECO:0000256" key="2">
    <source>
        <dbReference type="ARBA" id="ARBA00022692"/>
    </source>
</evidence>
<dbReference type="GO" id="GO:0016020">
    <property type="term" value="C:membrane"/>
    <property type="evidence" value="ECO:0007669"/>
    <property type="project" value="InterPro"/>
</dbReference>
<keyword evidence="2 5" id="KW-0812">Transmembrane</keyword>
<dbReference type="Pfam" id="PF25917">
    <property type="entry name" value="BSH_RND"/>
    <property type="match status" value="1"/>
</dbReference>
<dbReference type="STRING" id="1076549.HA45_16205"/>
<dbReference type="PANTHER" id="PTHR30367:SF12">
    <property type="entry name" value="P-HYDROXYBENZOIC ACID EFFLUX PUMP SUBUNIT AAEA"/>
    <property type="match status" value="1"/>
</dbReference>
<dbReference type="InterPro" id="IPR050393">
    <property type="entry name" value="MFP_Efflux_Pump"/>
</dbReference>
<evidence type="ECO:0000313" key="8">
    <source>
        <dbReference type="EMBL" id="PJZ03144.1"/>
    </source>
</evidence>
<protein>
    <submittedName>
        <fullName evidence="8">Efflux transporter periplasmic adaptor subunit</fullName>
    </submittedName>
</protein>
<name>A0A2M9W6L0_9GAMM</name>
<organism evidence="8 9">
    <name type="scientific">Pantoea rodasii</name>
    <dbReference type="NCBI Taxonomy" id="1076549"/>
    <lineage>
        <taxon>Bacteria</taxon>
        <taxon>Pseudomonadati</taxon>
        <taxon>Pseudomonadota</taxon>
        <taxon>Gammaproteobacteria</taxon>
        <taxon>Enterobacterales</taxon>
        <taxon>Erwiniaceae</taxon>
        <taxon>Pantoea</taxon>
    </lineage>
</organism>
<dbReference type="EMBL" id="PIQI01000029">
    <property type="protein sequence ID" value="PJZ03144.1"/>
    <property type="molecule type" value="Genomic_DNA"/>
</dbReference>
<dbReference type="OrthoDB" id="9811754at2"/>
<evidence type="ECO:0000259" key="7">
    <source>
        <dbReference type="Pfam" id="PF25963"/>
    </source>
</evidence>
<feature type="domain" description="Multidrug resistance protein MdtA-like barrel-sandwich hybrid" evidence="6">
    <location>
        <begin position="50"/>
        <end position="188"/>
    </location>
</feature>
<dbReference type="Gene3D" id="2.40.50.100">
    <property type="match status" value="1"/>
</dbReference>
<evidence type="ECO:0000313" key="9">
    <source>
        <dbReference type="Proteomes" id="UP000232062"/>
    </source>
</evidence>
<dbReference type="AlphaFoldDB" id="A0A2M9W6L0"/>
<evidence type="ECO:0000256" key="3">
    <source>
        <dbReference type="ARBA" id="ARBA00022989"/>
    </source>
</evidence>
<evidence type="ECO:0000256" key="4">
    <source>
        <dbReference type="ARBA" id="ARBA00023136"/>
    </source>
</evidence>
<evidence type="ECO:0000256" key="1">
    <source>
        <dbReference type="ARBA" id="ARBA00009477"/>
    </source>
</evidence>
<gene>
    <name evidence="8" type="ORF">PRCB_24090</name>
</gene>